<dbReference type="InterPro" id="IPR036291">
    <property type="entry name" value="NAD(P)-bd_dom_sf"/>
</dbReference>
<protein>
    <recommendedName>
        <fullName evidence="4">Short-chain dehydrogenase</fullName>
    </recommendedName>
</protein>
<dbReference type="SUPFAM" id="SSF51735">
    <property type="entry name" value="NAD(P)-binding Rossmann-fold domains"/>
    <property type="match status" value="1"/>
</dbReference>
<evidence type="ECO:0000256" key="1">
    <source>
        <dbReference type="ARBA" id="ARBA00006484"/>
    </source>
</evidence>
<evidence type="ECO:0000256" key="2">
    <source>
        <dbReference type="ARBA" id="ARBA00023002"/>
    </source>
</evidence>
<evidence type="ECO:0000313" key="3">
    <source>
        <dbReference type="EMBL" id="SVA24818.1"/>
    </source>
</evidence>
<sequence>MLSHDPIFSVKDKTAVITGASSGLGVTFAQVLAERGANVVLSARRVENLNRLKESLDSENFSSMVAQCDVTESAQVANMFTKAEEKFGRVDILVNNAGQIAEAGSVPENITDAMFEQTVKVNLIGLWYCCKEAGRRMLSDGRGGSIINLSSVAGLNGMRGMPAAYQATKGAVTNLTKSLAANWADRGVRVNAIAPGWFPSEMTGPWVKKGMFLDHLSANSPMGRIGKPEELAGALLLLASDASSFINGEIISVDGGISASTGLPFFTEEMFSVMEKAVPGDLAKRVTPPEKC</sequence>
<dbReference type="Pfam" id="PF13561">
    <property type="entry name" value="adh_short_C2"/>
    <property type="match status" value="1"/>
</dbReference>
<dbReference type="GO" id="GO:0006633">
    <property type="term" value="P:fatty acid biosynthetic process"/>
    <property type="evidence" value="ECO:0007669"/>
    <property type="project" value="TreeGrafter"/>
</dbReference>
<dbReference type="GO" id="GO:0048038">
    <property type="term" value="F:quinone binding"/>
    <property type="evidence" value="ECO:0007669"/>
    <property type="project" value="TreeGrafter"/>
</dbReference>
<dbReference type="PRINTS" id="PR00081">
    <property type="entry name" value="GDHRDH"/>
</dbReference>
<comment type="similarity">
    <text evidence="1">Belongs to the short-chain dehydrogenases/reductases (SDR) family.</text>
</comment>
<dbReference type="FunFam" id="3.40.50.720:FF:000084">
    <property type="entry name" value="Short-chain dehydrogenase reductase"/>
    <property type="match status" value="1"/>
</dbReference>
<dbReference type="PANTHER" id="PTHR42760">
    <property type="entry name" value="SHORT-CHAIN DEHYDROGENASES/REDUCTASES FAMILY MEMBER"/>
    <property type="match status" value="1"/>
</dbReference>
<dbReference type="AlphaFoldDB" id="A0A381UB54"/>
<proteinExistence type="inferred from homology"/>
<organism evidence="3">
    <name type="scientific">marine metagenome</name>
    <dbReference type="NCBI Taxonomy" id="408172"/>
    <lineage>
        <taxon>unclassified sequences</taxon>
        <taxon>metagenomes</taxon>
        <taxon>ecological metagenomes</taxon>
    </lineage>
</organism>
<dbReference type="GO" id="GO:0016616">
    <property type="term" value="F:oxidoreductase activity, acting on the CH-OH group of donors, NAD or NADP as acceptor"/>
    <property type="evidence" value="ECO:0007669"/>
    <property type="project" value="TreeGrafter"/>
</dbReference>
<gene>
    <name evidence="3" type="ORF">METZ01_LOCUS77672</name>
</gene>
<accession>A0A381UB54</accession>
<keyword evidence="2" id="KW-0560">Oxidoreductase</keyword>
<dbReference type="NCBIfam" id="NF005559">
    <property type="entry name" value="PRK07231.1"/>
    <property type="match status" value="1"/>
</dbReference>
<dbReference type="PRINTS" id="PR00080">
    <property type="entry name" value="SDRFAMILY"/>
</dbReference>
<dbReference type="Gene3D" id="3.40.50.720">
    <property type="entry name" value="NAD(P)-binding Rossmann-like Domain"/>
    <property type="match status" value="1"/>
</dbReference>
<dbReference type="EMBL" id="UINC01005993">
    <property type="protein sequence ID" value="SVA24818.1"/>
    <property type="molecule type" value="Genomic_DNA"/>
</dbReference>
<evidence type="ECO:0008006" key="4">
    <source>
        <dbReference type="Google" id="ProtNLM"/>
    </source>
</evidence>
<dbReference type="InterPro" id="IPR002347">
    <property type="entry name" value="SDR_fam"/>
</dbReference>
<dbReference type="PANTHER" id="PTHR42760:SF133">
    <property type="entry name" value="3-OXOACYL-[ACYL-CARRIER-PROTEIN] REDUCTASE"/>
    <property type="match status" value="1"/>
</dbReference>
<reference evidence="3" key="1">
    <citation type="submission" date="2018-05" db="EMBL/GenBank/DDBJ databases">
        <authorList>
            <person name="Lanie J.A."/>
            <person name="Ng W.-L."/>
            <person name="Kazmierczak K.M."/>
            <person name="Andrzejewski T.M."/>
            <person name="Davidsen T.M."/>
            <person name="Wayne K.J."/>
            <person name="Tettelin H."/>
            <person name="Glass J.I."/>
            <person name="Rusch D."/>
            <person name="Podicherti R."/>
            <person name="Tsui H.-C.T."/>
            <person name="Winkler M.E."/>
        </authorList>
    </citation>
    <scope>NUCLEOTIDE SEQUENCE</scope>
</reference>
<name>A0A381UB54_9ZZZZ</name>